<keyword evidence="6" id="KW-0175">Coiled coil</keyword>
<evidence type="ECO:0000256" key="7">
    <source>
        <dbReference type="SAM" id="MobiDB-lite"/>
    </source>
</evidence>
<dbReference type="InterPro" id="IPR032675">
    <property type="entry name" value="LRR_dom_sf"/>
</dbReference>
<feature type="non-terminal residue" evidence="8">
    <location>
        <position position="458"/>
    </location>
</feature>
<keyword evidence="5" id="KW-0966">Cell projection</keyword>
<protein>
    <submittedName>
        <fullName evidence="8">Uncharacterized protein</fullName>
    </submittedName>
</protein>
<proteinExistence type="inferred from homology"/>
<comment type="subcellular location">
    <subcellularLocation>
        <location evidence="1">Cell projection</location>
    </subcellularLocation>
</comment>
<evidence type="ECO:0000256" key="4">
    <source>
        <dbReference type="ARBA" id="ARBA00022737"/>
    </source>
</evidence>
<sequence length="458" mass="51905">MLNTIEWLRHHNAGNILDRLRGLGRLAAAFEGSIHPETLPSPRSHSLLAGPTGQLKILRRSPIFNFIILDLKSRTISGDHDVRVLRYLGDLASLTLNQNPLCDERYPAFVLAHLPRLDYLDHRRVTQEALADAQNVYREEVAVVEAEEEAEQTEDTRKLEEQTSKRHHQRAGVYALNDGSLFDKMFDGDQDMAVLLQLPGAQTLMTKYRDQFNAVCMRVFNAGLDHEKERLNELTLLHDALQQAKTQADQHARIVVLDLEEELNSIQDNAHVIREAEEASMGDDQEEHQERVVKMAQLQEQYQGALNSTAHYLMDQEVTLADQIKEVVGHARDELGTLVGGFLEQAASDLKEGRTMAYTFYCRLRELSSKVAEAGGAADEGTNEASKVFEGADTLAAALAGIHDRHLMLIHAREEELRSHLRQWLKDTLADITQAEWRRHRSRVEEMASMTQRKTNIM</sequence>
<evidence type="ECO:0000256" key="5">
    <source>
        <dbReference type="ARBA" id="ARBA00023273"/>
    </source>
</evidence>
<dbReference type="PANTHER" id="PTHR45973">
    <property type="entry name" value="PROTEIN PHOSPHATASE 1 REGULATORY SUBUNIT SDS22-RELATED"/>
    <property type="match status" value="1"/>
</dbReference>
<evidence type="ECO:0000256" key="2">
    <source>
        <dbReference type="ARBA" id="ARBA00006453"/>
    </source>
</evidence>
<gene>
    <name evidence="8" type="ORF">MNOR_LOCUS1739</name>
</gene>
<evidence type="ECO:0000313" key="8">
    <source>
        <dbReference type="EMBL" id="CAL4060989.1"/>
    </source>
</evidence>
<feature type="region of interest" description="Disordered" evidence="7">
    <location>
        <begin position="146"/>
        <end position="170"/>
    </location>
</feature>
<accession>A0AAV2PMK6</accession>
<reference evidence="8 9" key="1">
    <citation type="submission" date="2024-05" db="EMBL/GenBank/DDBJ databases">
        <authorList>
            <person name="Wallberg A."/>
        </authorList>
    </citation>
    <scope>NUCLEOTIDE SEQUENCE [LARGE SCALE GENOMIC DNA]</scope>
</reference>
<dbReference type="Proteomes" id="UP001497623">
    <property type="component" value="Unassembled WGS sequence"/>
</dbReference>
<comment type="similarity">
    <text evidence="2">Belongs to the DNAAF1 family.</text>
</comment>
<keyword evidence="3" id="KW-0433">Leucine-rich repeat</keyword>
<evidence type="ECO:0000256" key="6">
    <source>
        <dbReference type="SAM" id="Coils"/>
    </source>
</evidence>
<dbReference type="EMBL" id="CAXKWB010000486">
    <property type="protein sequence ID" value="CAL4060989.1"/>
    <property type="molecule type" value="Genomic_DNA"/>
</dbReference>
<feature type="compositionally biased region" description="Basic and acidic residues" evidence="7">
    <location>
        <begin position="154"/>
        <end position="164"/>
    </location>
</feature>
<dbReference type="Gene3D" id="3.80.10.10">
    <property type="entry name" value="Ribonuclease Inhibitor"/>
    <property type="match status" value="1"/>
</dbReference>
<dbReference type="GO" id="GO:0005929">
    <property type="term" value="C:cilium"/>
    <property type="evidence" value="ECO:0007669"/>
    <property type="project" value="UniProtKB-SubCell"/>
</dbReference>
<dbReference type="PANTHER" id="PTHR45973:SF9">
    <property type="entry name" value="LEUCINE-RICH REPEAT-CONTAINING PROTEIN 46"/>
    <property type="match status" value="1"/>
</dbReference>
<evidence type="ECO:0000256" key="1">
    <source>
        <dbReference type="ARBA" id="ARBA00004316"/>
    </source>
</evidence>
<evidence type="ECO:0000313" key="9">
    <source>
        <dbReference type="Proteomes" id="UP001497623"/>
    </source>
</evidence>
<keyword evidence="9" id="KW-1185">Reference proteome</keyword>
<evidence type="ECO:0000256" key="3">
    <source>
        <dbReference type="ARBA" id="ARBA00022614"/>
    </source>
</evidence>
<dbReference type="SUPFAM" id="SSF52058">
    <property type="entry name" value="L domain-like"/>
    <property type="match status" value="1"/>
</dbReference>
<name>A0AAV2PMK6_MEGNR</name>
<feature type="coiled-coil region" evidence="6">
    <location>
        <begin position="224"/>
        <end position="276"/>
    </location>
</feature>
<dbReference type="AlphaFoldDB" id="A0AAV2PMK6"/>
<dbReference type="InterPro" id="IPR050576">
    <property type="entry name" value="Cilia_flagella_integrity"/>
</dbReference>
<keyword evidence="4" id="KW-0677">Repeat</keyword>
<organism evidence="8 9">
    <name type="scientific">Meganyctiphanes norvegica</name>
    <name type="common">Northern krill</name>
    <name type="synonym">Thysanopoda norvegica</name>
    <dbReference type="NCBI Taxonomy" id="48144"/>
    <lineage>
        <taxon>Eukaryota</taxon>
        <taxon>Metazoa</taxon>
        <taxon>Ecdysozoa</taxon>
        <taxon>Arthropoda</taxon>
        <taxon>Crustacea</taxon>
        <taxon>Multicrustacea</taxon>
        <taxon>Malacostraca</taxon>
        <taxon>Eumalacostraca</taxon>
        <taxon>Eucarida</taxon>
        <taxon>Euphausiacea</taxon>
        <taxon>Euphausiidae</taxon>
        <taxon>Meganyctiphanes</taxon>
    </lineage>
</organism>
<comment type="caution">
    <text evidence="8">The sequence shown here is derived from an EMBL/GenBank/DDBJ whole genome shotgun (WGS) entry which is preliminary data.</text>
</comment>